<comment type="caution">
    <text evidence="12">The sequence shown here is derived from an EMBL/GenBank/DDBJ whole genome shotgun (WGS) entry which is preliminary data.</text>
</comment>
<dbReference type="PANTHER" id="PTHR31490">
    <property type="entry name" value="GLYCOSYL HYDROLASE"/>
    <property type="match status" value="1"/>
</dbReference>
<comment type="similarity">
    <text evidence="2 9">Belongs to the glycosyl hydrolase 10 (cellulase F) family.</text>
</comment>
<name>A0A372IKQ0_9BACT</name>
<evidence type="ECO:0000256" key="1">
    <source>
        <dbReference type="ARBA" id="ARBA00000681"/>
    </source>
</evidence>
<dbReference type="InterPro" id="IPR017853">
    <property type="entry name" value="GH"/>
</dbReference>
<dbReference type="GO" id="GO:0031176">
    <property type="term" value="F:endo-1,4-beta-xylanase activity"/>
    <property type="evidence" value="ECO:0007669"/>
    <property type="project" value="UniProtKB-EC"/>
</dbReference>
<reference evidence="12 13" key="1">
    <citation type="submission" date="2018-08" db="EMBL/GenBank/DDBJ databases">
        <title>Acidipila sp. 4G-K13, an acidobacterium isolated from forest soil.</title>
        <authorList>
            <person name="Gao Z.-H."/>
            <person name="Qiu L.-H."/>
        </authorList>
    </citation>
    <scope>NUCLEOTIDE SEQUENCE [LARGE SCALE GENOMIC DNA]</scope>
    <source>
        <strain evidence="12 13">4G-K13</strain>
    </source>
</reference>
<evidence type="ECO:0000256" key="3">
    <source>
        <dbReference type="ARBA" id="ARBA00022651"/>
    </source>
</evidence>
<keyword evidence="6 9" id="KW-0119">Carbohydrate metabolism</keyword>
<evidence type="ECO:0000259" key="11">
    <source>
        <dbReference type="PROSITE" id="PS51760"/>
    </source>
</evidence>
<feature type="domain" description="GH10" evidence="11">
    <location>
        <begin position="204"/>
        <end position="516"/>
    </location>
</feature>
<evidence type="ECO:0000256" key="7">
    <source>
        <dbReference type="ARBA" id="ARBA00023295"/>
    </source>
</evidence>
<proteinExistence type="inferred from homology"/>
<dbReference type="EC" id="3.2.1.8" evidence="9"/>
<sequence length="522" mass="59160">MQKLAQPGGLYHQPGGHLRQYAEGRIHRPELQRLGCGPDPHLPALRAAEPAVPRGVLQCAEPYEPWRSEYNGYVLVRPDHGYCAAELRCDQRSAYRAVLSQAAVLNRVKVSPYAVWLHTTRRFFLKRTSTQSGDAMLTRRDLLKDGFKAAMVLGAAGFAVPYLVAQDAADSAKLPPETEKLRGRHSLRAHAHAHGLVYGSAVRVHDLLTLPEYARLLSEQCGIVVPSSELKWVALRPSRDRYDFTQGDALLAFAHHNHMEMRGHTLCWHNSVPDWIKTDQNRPDTRQLFIDHITTVCRHYAGRLQSWDVVNEAILPSDGRTDGLRKSFWFEQMGPGYIDLAFHTARAADPNVLLTYNDYGVEFDDKEDAERRRLILELLRGMKQRNVPLDAVGIQSHVKAGQPYGFGKGLADYMESIRQMGLQVFLTELDVNEDDLAYNDVEKRDAAIAKIYSDYLQVALASPAVKAVLTWGITDRFTWLNDGPTHHRKQPNRPQRSLPFDSDFKPKPAYFAVRDSFDHRRV</sequence>
<evidence type="ECO:0000256" key="10">
    <source>
        <dbReference type="SAM" id="MobiDB-lite"/>
    </source>
</evidence>
<keyword evidence="5 9" id="KW-0378">Hydrolase</keyword>
<dbReference type="PANTHER" id="PTHR31490:SF88">
    <property type="entry name" value="BETA-XYLANASE"/>
    <property type="match status" value="1"/>
</dbReference>
<evidence type="ECO:0000256" key="5">
    <source>
        <dbReference type="ARBA" id="ARBA00022801"/>
    </source>
</evidence>
<dbReference type="SUPFAM" id="SSF51445">
    <property type="entry name" value="(Trans)glycosidases"/>
    <property type="match status" value="1"/>
</dbReference>
<dbReference type="Proteomes" id="UP000264702">
    <property type="component" value="Unassembled WGS sequence"/>
</dbReference>
<evidence type="ECO:0000313" key="12">
    <source>
        <dbReference type="EMBL" id="RFU15163.1"/>
    </source>
</evidence>
<dbReference type="AlphaFoldDB" id="A0A372IKQ0"/>
<evidence type="ECO:0000256" key="6">
    <source>
        <dbReference type="ARBA" id="ARBA00023277"/>
    </source>
</evidence>
<dbReference type="InterPro" id="IPR001000">
    <property type="entry name" value="GH10_dom"/>
</dbReference>
<evidence type="ECO:0000256" key="2">
    <source>
        <dbReference type="ARBA" id="ARBA00007495"/>
    </source>
</evidence>
<keyword evidence="4" id="KW-0732">Signal</keyword>
<keyword evidence="3 12" id="KW-0858">Xylan degradation</keyword>
<gene>
    <name evidence="12" type="ORF">D0Y96_18690</name>
</gene>
<organism evidence="12 13">
    <name type="scientific">Paracidobacterium acidisoli</name>
    <dbReference type="NCBI Taxonomy" id="2303751"/>
    <lineage>
        <taxon>Bacteria</taxon>
        <taxon>Pseudomonadati</taxon>
        <taxon>Acidobacteriota</taxon>
        <taxon>Terriglobia</taxon>
        <taxon>Terriglobales</taxon>
        <taxon>Acidobacteriaceae</taxon>
        <taxon>Paracidobacterium</taxon>
    </lineage>
</organism>
<dbReference type="EMBL" id="QVQT01000007">
    <property type="protein sequence ID" value="RFU15163.1"/>
    <property type="molecule type" value="Genomic_DNA"/>
</dbReference>
<dbReference type="PROSITE" id="PS51760">
    <property type="entry name" value="GH10_2"/>
    <property type="match status" value="1"/>
</dbReference>
<evidence type="ECO:0000313" key="13">
    <source>
        <dbReference type="Proteomes" id="UP000264702"/>
    </source>
</evidence>
<protein>
    <recommendedName>
        <fullName evidence="9">Beta-xylanase</fullName>
        <ecNumber evidence="9">3.2.1.8</ecNumber>
    </recommendedName>
</protein>
<keyword evidence="13" id="KW-1185">Reference proteome</keyword>
<evidence type="ECO:0000256" key="9">
    <source>
        <dbReference type="RuleBase" id="RU361174"/>
    </source>
</evidence>
<keyword evidence="8 9" id="KW-0624">Polysaccharide degradation</keyword>
<feature type="region of interest" description="Disordered" evidence="10">
    <location>
        <begin position="482"/>
        <end position="503"/>
    </location>
</feature>
<dbReference type="SMART" id="SM00633">
    <property type="entry name" value="Glyco_10"/>
    <property type="match status" value="1"/>
</dbReference>
<dbReference type="PRINTS" id="PR00134">
    <property type="entry name" value="GLHYDRLASE10"/>
</dbReference>
<accession>A0A372IKQ0</accession>
<dbReference type="GO" id="GO:0045493">
    <property type="term" value="P:xylan catabolic process"/>
    <property type="evidence" value="ECO:0007669"/>
    <property type="project" value="UniProtKB-KW"/>
</dbReference>
<dbReference type="Gene3D" id="3.20.20.80">
    <property type="entry name" value="Glycosidases"/>
    <property type="match status" value="1"/>
</dbReference>
<dbReference type="InterPro" id="IPR044846">
    <property type="entry name" value="GH10"/>
</dbReference>
<dbReference type="Pfam" id="PF00331">
    <property type="entry name" value="Glyco_hydro_10"/>
    <property type="match status" value="1"/>
</dbReference>
<evidence type="ECO:0000256" key="4">
    <source>
        <dbReference type="ARBA" id="ARBA00022729"/>
    </source>
</evidence>
<comment type="catalytic activity">
    <reaction evidence="1 9">
        <text>Endohydrolysis of (1-&gt;4)-beta-D-xylosidic linkages in xylans.</text>
        <dbReference type="EC" id="3.2.1.8"/>
    </reaction>
</comment>
<evidence type="ECO:0000256" key="8">
    <source>
        <dbReference type="ARBA" id="ARBA00023326"/>
    </source>
</evidence>
<keyword evidence="7 9" id="KW-0326">Glycosidase</keyword>